<feature type="compositionally biased region" description="Acidic residues" evidence="1">
    <location>
        <begin position="163"/>
        <end position="191"/>
    </location>
</feature>
<evidence type="ECO:0000313" key="3">
    <source>
        <dbReference type="Proteomes" id="UP001153069"/>
    </source>
</evidence>
<gene>
    <name evidence="2" type="ORF">SEMRO_882_G215390.1</name>
</gene>
<keyword evidence="3" id="KW-1185">Reference proteome</keyword>
<evidence type="ECO:0000256" key="1">
    <source>
        <dbReference type="SAM" id="MobiDB-lite"/>
    </source>
</evidence>
<reference evidence="2" key="1">
    <citation type="submission" date="2020-06" db="EMBL/GenBank/DDBJ databases">
        <authorList>
            <consortium name="Plant Systems Biology data submission"/>
        </authorList>
    </citation>
    <scope>NUCLEOTIDE SEQUENCE</scope>
    <source>
        <strain evidence="2">D6</strain>
    </source>
</reference>
<feature type="region of interest" description="Disordered" evidence="1">
    <location>
        <begin position="134"/>
        <end position="210"/>
    </location>
</feature>
<dbReference type="EMBL" id="CAICTM010000881">
    <property type="protein sequence ID" value="CAB9517815.1"/>
    <property type="molecule type" value="Genomic_DNA"/>
</dbReference>
<sequence>MFQSKSGMIEPTAEKLYRMKSNSIMPKYLRMDNAGENKKPEKRCESKDWRLGLAYVCTARDTPQQNSPVEVGFRVIGNRARAMCTDANVPEYVRHLVFPKAAETATKLDGLVPVRLEGTLKTRYEHILGENPPYVDHLKRRSSKKAGEGTNNEDTLVDSNEIGVEEEFQGEENLEEGNEEPEGEEPGDTGEVEGAVPKTRQTRSGRTVKGPNRLIETMEVGGATADYKIGLKATEERYYDAMERFPEAFGEVACVGAGIGGGFTNAHELHVLTYNEAMATGDKEEWQDAVEEEYQKGR</sequence>
<feature type="compositionally biased region" description="Polar residues" evidence="1">
    <location>
        <begin position="149"/>
        <end position="158"/>
    </location>
</feature>
<evidence type="ECO:0000313" key="2">
    <source>
        <dbReference type="EMBL" id="CAB9517815.1"/>
    </source>
</evidence>
<organism evidence="2 3">
    <name type="scientific">Seminavis robusta</name>
    <dbReference type="NCBI Taxonomy" id="568900"/>
    <lineage>
        <taxon>Eukaryota</taxon>
        <taxon>Sar</taxon>
        <taxon>Stramenopiles</taxon>
        <taxon>Ochrophyta</taxon>
        <taxon>Bacillariophyta</taxon>
        <taxon>Bacillariophyceae</taxon>
        <taxon>Bacillariophycidae</taxon>
        <taxon>Naviculales</taxon>
        <taxon>Naviculaceae</taxon>
        <taxon>Seminavis</taxon>
    </lineage>
</organism>
<name>A0A9N8ECC9_9STRA</name>
<dbReference type="AlphaFoldDB" id="A0A9N8ECC9"/>
<proteinExistence type="predicted"/>
<comment type="caution">
    <text evidence="2">The sequence shown here is derived from an EMBL/GenBank/DDBJ whole genome shotgun (WGS) entry which is preliminary data.</text>
</comment>
<dbReference type="OrthoDB" id="6776856at2759"/>
<accession>A0A9N8ECC9</accession>
<dbReference type="Proteomes" id="UP001153069">
    <property type="component" value="Unassembled WGS sequence"/>
</dbReference>
<protein>
    <submittedName>
        <fullName evidence="2">Uncharacterized protein</fullName>
    </submittedName>
</protein>